<dbReference type="PANTHER" id="PTHR30158:SF3">
    <property type="entry name" value="MULTIDRUG EFFLUX PUMP SUBUNIT ACRA-RELATED"/>
    <property type="match status" value="1"/>
</dbReference>
<dbReference type="SUPFAM" id="SSF111369">
    <property type="entry name" value="HlyD-like secretion proteins"/>
    <property type="match status" value="1"/>
</dbReference>
<proteinExistence type="inferred from homology"/>
<comment type="subcellular location">
    <subcellularLocation>
        <location evidence="1">Cell envelope</location>
    </subcellularLocation>
</comment>
<dbReference type="Pfam" id="PF25876">
    <property type="entry name" value="HH_MFP_RND"/>
    <property type="match status" value="1"/>
</dbReference>
<dbReference type="Pfam" id="PF25917">
    <property type="entry name" value="BSH_RND"/>
    <property type="match status" value="1"/>
</dbReference>
<feature type="signal peptide" evidence="4">
    <location>
        <begin position="1"/>
        <end position="28"/>
    </location>
</feature>
<reference evidence="9 10" key="1">
    <citation type="submission" date="2015-11" db="EMBL/GenBank/DDBJ databases">
        <title>Draft Genome Sequence of the Strain BR 10423 (Rhizobium sp.) isolated from nodules of Mimosa pudica.</title>
        <authorList>
            <person name="Barauna A.C."/>
            <person name="Zilli J.E."/>
            <person name="Simoes-Araujo J.L."/>
            <person name="Reis V.M."/>
            <person name="James E.K."/>
            <person name="Reis F.B.Jr."/>
            <person name="Rouws L.F."/>
            <person name="Passos S.R."/>
            <person name="Gois S.R."/>
        </authorList>
    </citation>
    <scope>NUCLEOTIDE SEQUENCE [LARGE SCALE GENOMIC DNA]</scope>
    <source>
        <strain evidence="9 10">BR10423</strain>
    </source>
</reference>
<evidence type="ECO:0000256" key="4">
    <source>
        <dbReference type="SAM" id="SignalP"/>
    </source>
</evidence>
<comment type="caution">
    <text evidence="9">The sequence shown here is derived from an EMBL/GenBank/DDBJ whole genome shotgun (WGS) entry which is preliminary data.</text>
</comment>
<evidence type="ECO:0000259" key="5">
    <source>
        <dbReference type="Pfam" id="PF25876"/>
    </source>
</evidence>
<feature type="chain" id="PRO_5007137246" evidence="4">
    <location>
        <begin position="29"/>
        <end position="390"/>
    </location>
</feature>
<dbReference type="GO" id="GO:0015721">
    <property type="term" value="P:bile acid and bile salt transport"/>
    <property type="evidence" value="ECO:0007669"/>
    <property type="project" value="TreeGrafter"/>
</dbReference>
<feature type="coiled-coil region" evidence="3">
    <location>
        <begin position="99"/>
        <end position="126"/>
    </location>
</feature>
<protein>
    <submittedName>
        <fullName evidence="9">Hemolysin secretion protein D</fullName>
    </submittedName>
</protein>
<dbReference type="GO" id="GO:0030313">
    <property type="term" value="C:cell envelope"/>
    <property type="evidence" value="ECO:0007669"/>
    <property type="project" value="UniProtKB-SubCell"/>
</dbReference>
<dbReference type="InterPro" id="IPR058627">
    <property type="entry name" value="MdtA-like_C"/>
</dbReference>
<evidence type="ECO:0000259" key="7">
    <source>
        <dbReference type="Pfam" id="PF25944"/>
    </source>
</evidence>
<comment type="similarity">
    <text evidence="2">Belongs to the membrane fusion protein (MFP) (TC 8.A.1) family.</text>
</comment>
<evidence type="ECO:0000256" key="1">
    <source>
        <dbReference type="ARBA" id="ARBA00004196"/>
    </source>
</evidence>
<dbReference type="InterPro" id="IPR058625">
    <property type="entry name" value="MdtA-like_BSH"/>
</dbReference>
<sequence length="390" mass="41759">MKLSCRVPPACLLIVLAAWMAAPQAAVAQTAPSVGVISVPVEDVSPKHEFVARVEAVNAVDIRSRIEGFLDKRLFDEGQVVQKDQDLFLIDPRSLEISLSDAKAALASAQATLADAQRRLARNQSLTTQTVSRATLEESQAAVETSQASVMSAQARVGQAELNLSYTRITAPIKGRIGAAELSVGSFVSGSSVTLARIVELDPIRVVFSVSDRSILELRAAAGGASKDDLAKRYEPTLRLSNGQQYKEPGKIEFFGNEIDESTGTLAIRALFPNPELLLTPGQFVTVIISEREKTLRPVVPLGAVQQDREGKFVLLVDEKNEVTLRRIKVSQQVGANWEVDDGLKGGEKLIVEGLQNVSEGLAVTVTQISPGDNNVTSATPVLSPSGTPQ</sequence>
<dbReference type="Pfam" id="PF25944">
    <property type="entry name" value="Beta-barrel_RND"/>
    <property type="match status" value="1"/>
</dbReference>
<evidence type="ECO:0000259" key="8">
    <source>
        <dbReference type="Pfam" id="PF25967"/>
    </source>
</evidence>
<dbReference type="Gene3D" id="2.40.30.170">
    <property type="match status" value="1"/>
</dbReference>
<dbReference type="RefSeq" id="WP_062369505.1">
    <property type="nucleotide sequence ID" value="NZ_LNCD01000042.1"/>
</dbReference>
<evidence type="ECO:0000259" key="6">
    <source>
        <dbReference type="Pfam" id="PF25917"/>
    </source>
</evidence>
<keyword evidence="4" id="KW-0732">Signal</keyword>
<dbReference type="OrthoDB" id="9816569at2"/>
<dbReference type="GO" id="GO:0005886">
    <property type="term" value="C:plasma membrane"/>
    <property type="evidence" value="ECO:0007669"/>
    <property type="project" value="TreeGrafter"/>
</dbReference>
<dbReference type="InterPro" id="IPR006143">
    <property type="entry name" value="RND_pump_MFP"/>
</dbReference>
<evidence type="ECO:0000313" key="9">
    <source>
        <dbReference type="EMBL" id="KWV56220.1"/>
    </source>
</evidence>
<evidence type="ECO:0000256" key="2">
    <source>
        <dbReference type="ARBA" id="ARBA00009477"/>
    </source>
</evidence>
<dbReference type="InterPro" id="IPR058624">
    <property type="entry name" value="MdtA-like_HH"/>
</dbReference>
<organism evidence="9 10">
    <name type="scientific">Rhizobium altiplani</name>
    <dbReference type="NCBI Taxonomy" id="1864509"/>
    <lineage>
        <taxon>Bacteria</taxon>
        <taxon>Pseudomonadati</taxon>
        <taxon>Pseudomonadota</taxon>
        <taxon>Alphaproteobacteria</taxon>
        <taxon>Hyphomicrobiales</taxon>
        <taxon>Rhizobiaceae</taxon>
        <taxon>Rhizobium/Agrobacterium group</taxon>
        <taxon>Rhizobium</taxon>
    </lineage>
</organism>
<feature type="domain" description="Multidrug resistance protein MdtA-like C-terminal permuted SH3" evidence="8">
    <location>
        <begin position="299"/>
        <end position="356"/>
    </location>
</feature>
<keyword evidence="10" id="KW-1185">Reference proteome</keyword>
<dbReference type="Gene3D" id="2.40.420.20">
    <property type="match status" value="1"/>
</dbReference>
<evidence type="ECO:0000256" key="3">
    <source>
        <dbReference type="SAM" id="Coils"/>
    </source>
</evidence>
<accession>A0A109JWB5</accession>
<gene>
    <name evidence="9" type="ORF">AS026_35460</name>
</gene>
<feature type="domain" description="Multidrug resistance protein MdtA-like alpha-helical hairpin" evidence="5">
    <location>
        <begin position="99"/>
        <end position="167"/>
    </location>
</feature>
<name>A0A109JWB5_9HYPH</name>
<dbReference type="PANTHER" id="PTHR30158">
    <property type="entry name" value="ACRA/E-RELATED COMPONENT OF DRUG EFFLUX TRANSPORTER"/>
    <property type="match status" value="1"/>
</dbReference>
<evidence type="ECO:0000313" key="10">
    <source>
        <dbReference type="Proteomes" id="UP000068164"/>
    </source>
</evidence>
<dbReference type="AlphaFoldDB" id="A0A109JWB5"/>
<dbReference type="Pfam" id="PF25967">
    <property type="entry name" value="RND-MFP_C"/>
    <property type="match status" value="1"/>
</dbReference>
<dbReference type="Gene3D" id="2.40.50.100">
    <property type="match status" value="1"/>
</dbReference>
<feature type="domain" description="Multidrug resistance protein MdtA-like barrel-sandwich hybrid" evidence="6">
    <location>
        <begin position="58"/>
        <end position="191"/>
    </location>
</feature>
<dbReference type="GO" id="GO:0022857">
    <property type="term" value="F:transmembrane transporter activity"/>
    <property type="evidence" value="ECO:0007669"/>
    <property type="project" value="InterPro"/>
</dbReference>
<dbReference type="Gene3D" id="1.10.287.470">
    <property type="entry name" value="Helix hairpin bin"/>
    <property type="match status" value="1"/>
</dbReference>
<dbReference type="NCBIfam" id="TIGR01730">
    <property type="entry name" value="RND_mfp"/>
    <property type="match status" value="1"/>
</dbReference>
<feature type="domain" description="Multidrug resistance protein MdtA-like beta-barrel" evidence="7">
    <location>
        <begin position="203"/>
        <end position="291"/>
    </location>
</feature>
<dbReference type="GO" id="GO:0046677">
    <property type="term" value="P:response to antibiotic"/>
    <property type="evidence" value="ECO:0007669"/>
    <property type="project" value="TreeGrafter"/>
</dbReference>
<dbReference type="Proteomes" id="UP000068164">
    <property type="component" value="Unassembled WGS sequence"/>
</dbReference>
<dbReference type="EMBL" id="LNCD01000042">
    <property type="protein sequence ID" value="KWV56220.1"/>
    <property type="molecule type" value="Genomic_DNA"/>
</dbReference>
<keyword evidence="3" id="KW-0175">Coiled coil</keyword>
<dbReference type="InterPro" id="IPR058626">
    <property type="entry name" value="MdtA-like_b-barrel"/>
</dbReference>